<evidence type="ECO:0000313" key="3">
    <source>
        <dbReference type="Proteomes" id="UP000294498"/>
    </source>
</evidence>
<dbReference type="EMBL" id="SODV01000001">
    <property type="protein sequence ID" value="TDX00919.1"/>
    <property type="molecule type" value="Genomic_DNA"/>
</dbReference>
<organism evidence="2 3">
    <name type="scientific">Dinghuibacter silviterrae</name>
    <dbReference type="NCBI Taxonomy" id="1539049"/>
    <lineage>
        <taxon>Bacteria</taxon>
        <taxon>Pseudomonadati</taxon>
        <taxon>Bacteroidota</taxon>
        <taxon>Chitinophagia</taxon>
        <taxon>Chitinophagales</taxon>
        <taxon>Chitinophagaceae</taxon>
        <taxon>Dinghuibacter</taxon>
    </lineage>
</organism>
<sequence length="516" mass="55905">MKTYFTLLCLVAVASVRAQDPADMLRYSFYPTSGSARNVAIGGAMGSLGGDISSLFINPAGLGMYKTGEFVLTPGWGLNHNHNDYRGTAAASQLNKFQLGTCGFVFGQSAWDASSHWKGHAWSIALTKLADYNNHNVYQGLNTYSSYSEQYAEDAAQDGRTIDQILNDPGKAFGTSLALDTYLVDTFSTPSGLQYRGLPQFLLAKNIPLLQQKTVDAAGGLSEVAIGYGTSYKEKLYIGINAGIPILYYNETTTFTESASKPDPAGQFVSSTLTETRIVKGDGVYARVGVIYKPVSAVRLGFAFTTPSLVGVTETRSDTMVTNTGSYAGIRTAGSTTFLAGADPSFNYNLHTPWRALVSGAYVFHAVQDVRQQRGFLTADLEYVRYTSGSYHVPPNTGQNVPSGFYDGLNGVLKGLYRGTLNLKAGGELKLTTYLFRLGFAHYGNPYRDVSDLKAGKNVFSGGVGYRNFGIFADLTYAYSIQKEVDFPYLLADKANTFADLTDRRGEILLTLGVKL</sequence>
<protein>
    <recommendedName>
        <fullName evidence="4">Outer membrane protein transport protein (OMPP1/FadL/TodX)</fullName>
    </recommendedName>
</protein>
<keyword evidence="1" id="KW-0732">Signal</keyword>
<dbReference type="OrthoDB" id="9765571at2"/>
<feature type="chain" id="PRO_5020824189" description="Outer membrane protein transport protein (OMPP1/FadL/TodX)" evidence="1">
    <location>
        <begin position="19"/>
        <end position="516"/>
    </location>
</feature>
<evidence type="ECO:0008006" key="4">
    <source>
        <dbReference type="Google" id="ProtNLM"/>
    </source>
</evidence>
<evidence type="ECO:0000313" key="2">
    <source>
        <dbReference type="EMBL" id="TDX00919.1"/>
    </source>
</evidence>
<dbReference type="Proteomes" id="UP000294498">
    <property type="component" value="Unassembled WGS sequence"/>
</dbReference>
<comment type="caution">
    <text evidence="2">The sequence shown here is derived from an EMBL/GenBank/DDBJ whole genome shotgun (WGS) entry which is preliminary data.</text>
</comment>
<keyword evidence="3" id="KW-1185">Reference proteome</keyword>
<accession>A0A4R8DSA9</accession>
<dbReference type="RefSeq" id="WP_133993027.1">
    <property type="nucleotide sequence ID" value="NZ_SODV01000001.1"/>
</dbReference>
<reference evidence="2 3" key="1">
    <citation type="submission" date="2019-03" db="EMBL/GenBank/DDBJ databases">
        <title>Genomic Encyclopedia of Type Strains, Phase IV (KMG-IV): sequencing the most valuable type-strain genomes for metagenomic binning, comparative biology and taxonomic classification.</title>
        <authorList>
            <person name="Goeker M."/>
        </authorList>
    </citation>
    <scope>NUCLEOTIDE SEQUENCE [LARGE SCALE GENOMIC DNA]</scope>
    <source>
        <strain evidence="2 3">DSM 100059</strain>
    </source>
</reference>
<proteinExistence type="predicted"/>
<gene>
    <name evidence="2" type="ORF">EDB95_1949</name>
</gene>
<evidence type="ECO:0000256" key="1">
    <source>
        <dbReference type="SAM" id="SignalP"/>
    </source>
</evidence>
<feature type="signal peptide" evidence="1">
    <location>
        <begin position="1"/>
        <end position="18"/>
    </location>
</feature>
<dbReference type="Gene3D" id="2.40.160.60">
    <property type="entry name" value="Outer membrane protein transport protein (OMPP1/FadL/TodX)"/>
    <property type="match status" value="1"/>
</dbReference>
<dbReference type="AlphaFoldDB" id="A0A4R8DSA9"/>
<name>A0A4R8DSA9_9BACT</name>